<comment type="caution">
    <text evidence="1">The sequence shown here is derived from an EMBL/GenBank/DDBJ whole genome shotgun (WGS) entry which is preliminary data.</text>
</comment>
<dbReference type="Proteomes" id="UP000828390">
    <property type="component" value="Unassembled WGS sequence"/>
</dbReference>
<reference evidence="1" key="1">
    <citation type="journal article" date="2019" name="bioRxiv">
        <title>The Genome of the Zebra Mussel, Dreissena polymorpha: A Resource for Invasive Species Research.</title>
        <authorList>
            <person name="McCartney M.A."/>
            <person name="Auch B."/>
            <person name="Kono T."/>
            <person name="Mallez S."/>
            <person name="Zhang Y."/>
            <person name="Obille A."/>
            <person name="Becker A."/>
            <person name="Abrahante J.E."/>
            <person name="Garbe J."/>
            <person name="Badalamenti J.P."/>
            <person name="Herman A."/>
            <person name="Mangelson H."/>
            <person name="Liachko I."/>
            <person name="Sullivan S."/>
            <person name="Sone E.D."/>
            <person name="Koren S."/>
            <person name="Silverstein K.A.T."/>
            <person name="Beckman K.B."/>
            <person name="Gohl D.M."/>
        </authorList>
    </citation>
    <scope>NUCLEOTIDE SEQUENCE</scope>
    <source>
        <strain evidence="1">Duluth1</strain>
        <tissue evidence="1">Whole animal</tissue>
    </source>
</reference>
<protein>
    <submittedName>
        <fullName evidence="1">Uncharacterized protein</fullName>
    </submittedName>
</protein>
<dbReference type="EMBL" id="JAIWYP010000016">
    <property type="protein sequence ID" value="KAH3696783.1"/>
    <property type="molecule type" value="Genomic_DNA"/>
</dbReference>
<name>A0A9D3YAF0_DREPO</name>
<sequence>MASYLDAERVYCNYGFREDESSMATRSRDSSHVQPHSTYTAQNECSAIDVMAFF</sequence>
<evidence type="ECO:0000313" key="2">
    <source>
        <dbReference type="EMBL" id="KAH3696794.1"/>
    </source>
</evidence>
<organism evidence="1 3">
    <name type="scientific">Dreissena polymorpha</name>
    <name type="common">Zebra mussel</name>
    <name type="synonym">Mytilus polymorpha</name>
    <dbReference type="NCBI Taxonomy" id="45954"/>
    <lineage>
        <taxon>Eukaryota</taxon>
        <taxon>Metazoa</taxon>
        <taxon>Spiralia</taxon>
        <taxon>Lophotrochozoa</taxon>
        <taxon>Mollusca</taxon>
        <taxon>Bivalvia</taxon>
        <taxon>Autobranchia</taxon>
        <taxon>Heteroconchia</taxon>
        <taxon>Euheterodonta</taxon>
        <taxon>Imparidentia</taxon>
        <taxon>Neoheterodontei</taxon>
        <taxon>Myida</taxon>
        <taxon>Dreissenoidea</taxon>
        <taxon>Dreissenidae</taxon>
        <taxon>Dreissena</taxon>
    </lineage>
</organism>
<keyword evidence="3" id="KW-1185">Reference proteome</keyword>
<gene>
    <name evidence="1" type="ORF">DPMN_084260</name>
    <name evidence="2" type="ORF">DPMN_084271</name>
</gene>
<evidence type="ECO:0000313" key="1">
    <source>
        <dbReference type="EMBL" id="KAH3696783.1"/>
    </source>
</evidence>
<evidence type="ECO:0000313" key="3">
    <source>
        <dbReference type="Proteomes" id="UP000828390"/>
    </source>
</evidence>
<proteinExistence type="predicted"/>
<dbReference type="AlphaFoldDB" id="A0A9D3YAF0"/>
<dbReference type="EMBL" id="JAIWYP010000016">
    <property type="protein sequence ID" value="KAH3696794.1"/>
    <property type="molecule type" value="Genomic_DNA"/>
</dbReference>
<reference evidence="1" key="2">
    <citation type="submission" date="2020-11" db="EMBL/GenBank/DDBJ databases">
        <authorList>
            <person name="McCartney M.A."/>
            <person name="Auch B."/>
            <person name="Kono T."/>
            <person name="Mallez S."/>
            <person name="Becker A."/>
            <person name="Gohl D.M."/>
            <person name="Silverstein K.A.T."/>
            <person name="Koren S."/>
            <person name="Bechman K.B."/>
            <person name="Herman A."/>
            <person name="Abrahante J.E."/>
            <person name="Garbe J."/>
        </authorList>
    </citation>
    <scope>NUCLEOTIDE SEQUENCE</scope>
    <source>
        <strain evidence="1">Duluth1</strain>
        <tissue evidence="1">Whole animal</tissue>
    </source>
</reference>
<accession>A0A9D3YAF0</accession>